<dbReference type="AlphaFoldDB" id="A0A8D5UGQ4"/>
<reference evidence="1" key="1">
    <citation type="journal article" date="2013" name="Int. J. Syst. Evol. Microbiol.">
        <title>Polycladomyces abyssicola gen. nov., sp. nov., a thermophilic filamentous bacterium isolated from hemipelagic sediment.</title>
        <authorList>
            <person name="Tsubouchi T."/>
            <person name="Shimane Y."/>
            <person name="Mori K."/>
            <person name="Usui K."/>
            <person name="Hiraki T."/>
            <person name="Tame A."/>
            <person name="Uematsu K."/>
            <person name="Maruyama T."/>
            <person name="Hatada Y."/>
        </authorList>
    </citation>
    <scope>NUCLEOTIDE SEQUENCE</scope>
    <source>
        <strain evidence="1">JIR-001</strain>
    </source>
</reference>
<name>A0A8D5UGQ4_9BACL</name>
<gene>
    <name evidence="1" type="ORF">JIR001_14500</name>
</gene>
<sequence length="254" mass="29384">MGAWGVGIFSDDVAETVRFHYKDLIGDGFTGKQATQILIEEFGKEMDTEDTLVFWLSLAAIQWKLGRLQDEVKTKAIEIIVSGVELERWKDDPKLKKKRQEVLNKLKEQLNSPQPSPKKVPKRFVEKTNLKIGDAISYRLLSGKYIILKVVEIAEEWTGDTHPIFVICDWVGETIPTKNEIDDLPLLEWTWVNGKKELKELSILRAGKKDNPEKRIQLIAEGVRIDKHQTEKASKTLIYWKEFDKILKQYYNIS</sequence>
<keyword evidence="2" id="KW-1185">Reference proteome</keyword>
<evidence type="ECO:0008006" key="3">
    <source>
        <dbReference type="Google" id="ProtNLM"/>
    </source>
</evidence>
<proteinExistence type="predicted"/>
<reference evidence="1" key="2">
    <citation type="journal article" date="2021" name="Microbiol. Resour. Announc.">
        <title>Complete Genome Sequence of Polycladomyces abyssicola JIR-001T, Isolated from Hemipelagic Sediment in Deep Seawater.</title>
        <authorList>
            <person name="Tsubouchi T."/>
            <person name="Kaneko Y."/>
        </authorList>
    </citation>
    <scope>NUCLEOTIDE SEQUENCE</scope>
    <source>
        <strain evidence="1">JIR-001</strain>
    </source>
</reference>
<evidence type="ECO:0000313" key="1">
    <source>
        <dbReference type="EMBL" id="BCU81667.1"/>
    </source>
</evidence>
<dbReference type="RefSeq" id="WP_212774856.1">
    <property type="nucleotide sequence ID" value="NZ_AP024601.1"/>
</dbReference>
<accession>A0A8D5UGQ4</accession>
<evidence type="ECO:0000313" key="2">
    <source>
        <dbReference type="Proteomes" id="UP000677436"/>
    </source>
</evidence>
<dbReference type="EMBL" id="AP024601">
    <property type="protein sequence ID" value="BCU81667.1"/>
    <property type="molecule type" value="Genomic_DNA"/>
</dbReference>
<dbReference type="Proteomes" id="UP000677436">
    <property type="component" value="Chromosome"/>
</dbReference>
<dbReference type="KEGG" id="pabs:JIR001_14500"/>
<organism evidence="1 2">
    <name type="scientific">Polycladomyces abyssicola</name>
    <dbReference type="NCBI Taxonomy" id="1125966"/>
    <lineage>
        <taxon>Bacteria</taxon>
        <taxon>Bacillati</taxon>
        <taxon>Bacillota</taxon>
        <taxon>Bacilli</taxon>
        <taxon>Bacillales</taxon>
        <taxon>Thermoactinomycetaceae</taxon>
        <taxon>Polycladomyces</taxon>
    </lineage>
</organism>
<protein>
    <recommendedName>
        <fullName evidence="3">DUF4259 domain-containing protein</fullName>
    </recommendedName>
</protein>